<dbReference type="InterPro" id="IPR015943">
    <property type="entry name" value="WD40/YVTN_repeat-like_dom_sf"/>
</dbReference>
<dbReference type="AlphaFoldDB" id="A0A811JT67"/>
<dbReference type="OrthoDB" id="4096at2759"/>
<dbReference type="PANTHER" id="PTHR44215">
    <property type="entry name" value="WD REPEAT-CONTAINING PROTEIN 75"/>
    <property type="match status" value="1"/>
</dbReference>
<gene>
    <name evidence="8" type="ORF">BOKJ2_LOCUS1140</name>
</gene>
<organism evidence="8 9">
    <name type="scientific">Bursaphelenchus okinawaensis</name>
    <dbReference type="NCBI Taxonomy" id="465554"/>
    <lineage>
        <taxon>Eukaryota</taxon>
        <taxon>Metazoa</taxon>
        <taxon>Ecdysozoa</taxon>
        <taxon>Nematoda</taxon>
        <taxon>Chromadorea</taxon>
        <taxon>Rhabditida</taxon>
        <taxon>Tylenchina</taxon>
        <taxon>Tylenchomorpha</taxon>
        <taxon>Aphelenchoidea</taxon>
        <taxon>Aphelenchoididae</taxon>
        <taxon>Bursaphelenchus</taxon>
    </lineage>
</organism>
<dbReference type="Proteomes" id="UP000614601">
    <property type="component" value="Unassembled WGS sequence"/>
</dbReference>
<keyword evidence="2" id="KW-0690">Ribosome biogenesis</keyword>
<evidence type="ECO:0000256" key="7">
    <source>
        <dbReference type="ARBA" id="ARBA00023242"/>
    </source>
</evidence>
<reference evidence="8" key="1">
    <citation type="submission" date="2020-09" db="EMBL/GenBank/DDBJ databases">
        <authorList>
            <person name="Kikuchi T."/>
        </authorList>
    </citation>
    <scope>NUCLEOTIDE SEQUENCE</scope>
    <source>
        <strain evidence="8">SH1</strain>
    </source>
</reference>
<keyword evidence="9" id="KW-1185">Reference proteome</keyword>
<dbReference type="GO" id="GO:0045943">
    <property type="term" value="P:positive regulation of transcription by RNA polymerase I"/>
    <property type="evidence" value="ECO:0007669"/>
    <property type="project" value="InterPro"/>
</dbReference>
<dbReference type="Gene3D" id="2.130.10.10">
    <property type="entry name" value="YVTN repeat-like/Quinoprotein amine dehydrogenase"/>
    <property type="match status" value="2"/>
</dbReference>
<protein>
    <recommendedName>
        <fullName evidence="10">WD_REPEATS_REGION domain-containing protein</fullName>
    </recommendedName>
</protein>
<name>A0A811JT67_9BILA</name>
<sequence>MKEPSYVEESLLGLHFNEYPPSFDVNNRNFALVSRTSVIVYDVRTGTRRNIFQHPTAIVGVKWTEDYLITISQKGEVFKWNVEQNELTDTHKIKLPGRLIYVYSVEDQLFGLLNAKSGDVLGKFDLKKYETSIVLNLPGKIEKAKRLAVGENYVAYANGRQMNILGFDESFTPTNKEFFFGPSFGMEFNDKVAFETVKIVKNNLFAVLNFGRVYCWNKVDEFGLSFSNRTFFHSHNSEVTIAVTSLLAVFCGTGNSRVDKWNMTTSGKGKYEQFHAMERVDAPVDCLWLSNDDSVLLTVLADNSLVVLNTSTLAVISRPQSIQWSCEPVLDWLKLKTDVEHPNYIISNSRHGYVQWVDPVKWRTIAEFDVAKENAPTRDGVAIPDYDWTNVYQMALSSSLIVTCQSQRFSPDKTVIKFFARLPTRAINDMKYLNSVELDFKVKFLVLSHGEDKHTAYMANTEKQYVVAAGYDGKIRSFHVDPTRQRKFCLDLTKCVSWYNTQIYDCSSVRFDLFATVNGLDENDTFVVIWNGLTFKAIECLDQAPGVRSVAWAPVAKTRDVLLMSGDCGVVAFDAVERTFTWAIQQSGLNLFCDKFISFAYNKTEVLWFDPLDGNLIKKLSFSNPQDQVVATGNERNFRFSGLNSQGLSLLKPEIDENQALREVTLDLKKTPFSALAEGVRNQKAEHEFNKRINTSKTLSARKLLEGTAYTLAPLTKLGPTFVESCLILKQVD</sequence>
<evidence type="ECO:0000256" key="5">
    <source>
        <dbReference type="ARBA" id="ARBA00022737"/>
    </source>
</evidence>
<dbReference type="Proteomes" id="UP000783686">
    <property type="component" value="Unassembled WGS sequence"/>
</dbReference>
<evidence type="ECO:0000313" key="8">
    <source>
        <dbReference type="EMBL" id="CAD5206456.1"/>
    </source>
</evidence>
<keyword evidence="6" id="KW-0804">Transcription</keyword>
<evidence type="ECO:0000256" key="6">
    <source>
        <dbReference type="ARBA" id="ARBA00023163"/>
    </source>
</evidence>
<comment type="caution">
    <text evidence="8">The sequence shown here is derived from an EMBL/GenBank/DDBJ whole genome shotgun (WGS) entry which is preliminary data.</text>
</comment>
<dbReference type="GO" id="GO:2000234">
    <property type="term" value="P:positive regulation of rRNA processing"/>
    <property type="evidence" value="ECO:0007669"/>
    <property type="project" value="TreeGrafter"/>
</dbReference>
<evidence type="ECO:0000256" key="1">
    <source>
        <dbReference type="ARBA" id="ARBA00004604"/>
    </source>
</evidence>
<dbReference type="PANTHER" id="PTHR44215:SF1">
    <property type="entry name" value="WD REPEAT-CONTAINING PROTEIN 75"/>
    <property type="match status" value="1"/>
</dbReference>
<evidence type="ECO:0000313" key="9">
    <source>
        <dbReference type="Proteomes" id="UP000614601"/>
    </source>
</evidence>
<dbReference type="EMBL" id="CAJFDH010000001">
    <property type="protein sequence ID" value="CAD5206456.1"/>
    <property type="molecule type" value="Genomic_DNA"/>
</dbReference>
<comment type="subcellular location">
    <subcellularLocation>
        <location evidence="1">Nucleus</location>
        <location evidence="1">Nucleolus</location>
    </subcellularLocation>
</comment>
<keyword evidence="4" id="KW-0853">WD repeat</keyword>
<dbReference type="InterPro" id="IPR011047">
    <property type="entry name" value="Quinoprotein_ADH-like_sf"/>
</dbReference>
<proteinExistence type="predicted"/>
<evidence type="ECO:0000256" key="3">
    <source>
        <dbReference type="ARBA" id="ARBA00022552"/>
    </source>
</evidence>
<evidence type="ECO:0000256" key="4">
    <source>
        <dbReference type="ARBA" id="ARBA00022574"/>
    </source>
</evidence>
<dbReference type="InterPro" id="IPR053826">
    <property type="entry name" value="WDR75"/>
</dbReference>
<evidence type="ECO:0000256" key="2">
    <source>
        <dbReference type="ARBA" id="ARBA00022517"/>
    </source>
</evidence>
<dbReference type="GO" id="GO:0006364">
    <property type="term" value="P:rRNA processing"/>
    <property type="evidence" value="ECO:0007669"/>
    <property type="project" value="UniProtKB-KW"/>
</dbReference>
<keyword evidence="7" id="KW-0539">Nucleus</keyword>
<dbReference type="EMBL" id="CAJFCW020000001">
    <property type="protein sequence ID" value="CAG9081846.1"/>
    <property type="molecule type" value="Genomic_DNA"/>
</dbReference>
<keyword evidence="5" id="KW-0677">Repeat</keyword>
<evidence type="ECO:0008006" key="10">
    <source>
        <dbReference type="Google" id="ProtNLM"/>
    </source>
</evidence>
<dbReference type="GO" id="GO:0003723">
    <property type="term" value="F:RNA binding"/>
    <property type="evidence" value="ECO:0007669"/>
    <property type="project" value="InterPro"/>
</dbReference>
<accession>A0A811JT67</accession>
<keyword evidence="3" id="KW-0698">rRNA processing</keyword>
<dbReference type="SUPFAM" id="SSF50998">
    <property type="entry name" value="Quinoprotein alcohol dehydrogenase-like"/>
    <property type="match status" value="1"/>
</dbReference>
<dbReference type="GO" id="GO:0032040">
    <property type="term" value="C:small-subunit processome"/>
    <property type="evidence" value="ECO:0007669"/>
    <property type="project" value="InterPro"/>
</dbReference>